<accession>A0A478FQH7</accession>
<dbReference type="EMBL" id="BIMN01000002">
    <property type="protein sequence ID" value="GCE63592.1"/>
    <property type="molecule type" value="Genomic_DNA"/>
</dbReference>
<comment type="caution">
    <text evidence="1">The sequence shown here is derived from an EMBL/GenBank/DDBJ whole genome shotgun (WGS) entry which is preliminary data.</text>
</comment>
<protein>
    <submittedName>
        <fullName evidence="1">Uncharacterized protein</fullName>
    </submittedName>
</protein>
<sequence length="327" mass="38215">MLTESKITIAVSGISGNTALVISGYEFLQIYLFGLNSSEELSSLDSNTIKATKIKRNKKGTVTFETGTQSDSDPRLHTVSPSTVLQHKSRYTAYWFHEIWSHRSKFVDWKENKAWWDKTYLTRKYMLENGGFKDLVNISGSYSDQKYRNSATLYLNQFCDRNYSETNYYKSHKKIFWLMCTTDAKNPDQQEEEKIISKAKKAKFKKGKTQEEITYLTVEQAKKDQMKNKKVDSNKSKFIVYDYSKEWWEWSYKYRLKVDKKDETSSFPLSKKFKDATKGWDDSINDAGALNKVCKDFYDASNNNSQNEIDDAWRYCSDAGREQISNK</sequence>
<dbReference type="AlphaFoldDB" id="A0A478FQH7"/>
<gene>
    <name evidence="1" type="ORF">MHSWG343_05890</name>
</gene>
<dbReference type="RefSeq" id="WP_216083646.1">
    <property type="nucleotide sequence ID" value="NZ_CACTIB010000031.1"/>
</dbReference>
<reference evidence="1 2" key="1">
    <citation type="submission" date="2019-01" db="EMBL/GenBank/DDBJ databases">
        <title>Draft genome sequences of Candidatus Mycoplasma haemohominis SWG34-3 identified from a patient with pyrexia, anemia and liver dysfunction.</title>
        <authorList>
            <person name="Sekizuka T."/>
            <person name="Hattori N."/>
            <person name="Katano H."/>
            <person name="Takuma T."/>
            <person name="Ito T."/>
            <person name="Arai N."/>
            <person name="Yanai R."/>
            <person name="Ishii S."/>
            <person name="Miura Y."/>
            <person name="Tokunaga T."/>
            <person name="Watanabe H."/>
            <person name="Nomura N."/>
            <person name="Eguchi J."/>
            <person name="Arai T."/>
            <person name="Hasegawa H."/>
            <person name="Nakamaki T."/>
            <person name="Wakita T."/>
            <person name="Niki Y."/>
            <person name="Kuroda M."/>
        </authorList>
    </citation>
    <scope>NUCLEOTIDE SEQUENCE [LARGE SCALE GENOMIC DNA]</scope>
    <source>
        <strain evidence="1">SWG34-3</strain>
    </source>
</reference>
<evidence type="ECO:0000313" key="1">
    <source>
        <dbReference type="EMBL" id="GCE63592.1"/>
    </source>
</evidence>
<organism evidence="1 2">
    <name type="scientific">Candidatus Mycoplasma haematohominis</name>
    <dbReference type="NCBI Taxonomy" id="1494318"/>
    <lineage>
        <taxon>Bacteria</taxon>
        <taxon>Bacillati</taxon>
        <taxon>Mycoplasmatota</taxon>
        <taxon>Mollicutes</taxon>
        <taxon>Mycoplasmataceae</taxon>
        <taxon>Mycoplasma</taxon>
    </lineage>
</organism>
<dbReference type="Proteomes" id="UP000324831">
    <property type="component" value="Unassembled WGS sequence"/>
</dbReference>
<proteinExistence type="predicted"/>
<name>A0A478FQH7_9MOLU</name>
<evidence type="ECO:0000313" key="2">
    <source>
        <dbReference type="Proteomes" id="UP000324831"/>
    </source>
</evidence>